<dbReference type="EMBL" id="CP021983">
    <property type="protein sequence ID" value="ASC71069.1"/>
    <property type="molecule type" value="Genomic_DNA"/>
</dbReference>
<dbReference type="RefSeq" id="WP_080813812.1">
    <property type="nucleotide sequence ID" value="NZ_CP021983.2"/>
</dbReference>
<organism evidence="1 2">
    <name type="scientific">Halomicronema hongdechloris C2206</name>
    <dbReference type="NCBI Taxonomy" id="1641165"/>
    <lineage>
        <taxon>Bacteria</taxon>
        <taxon>Bacillati</taxon>
        <taxon>Cyanobacteriota</taxon>
        <taxon>Cyanophyceae</taxon>
        <taxon>Nodosilineales</taxon>
        <taxon>Nodosilineaceae</taxon>
        <taxon>Halomicronema</taxon>
    </lineage>
</organism>
<keyword evidence="2" id="KW-1185">Reference proteome</keyword>
<dbReference type="Proteomes" id="UP000191901">
    <property type="component" value="Chromosome"/>
</dbReference>
<accession>A0A1Z3HL69</accession>
<evidence type="ECO:0000313" key="1">
    <source>
        <dbReference type="EMBL" id="ASC71069.1"/>
    </source>
</evidence>
<dbReference type="AlphaFoldDB" id="A0A1Z3HL69"/>
<gene>
    <name evidence="1" type="ORF">XM38_020190</name>
</gene>
<dbReference type="OrthoDB" id="583285at2"/>
<evidence type="ECO:0000313" key="2">
    <source>
        <dbReference type="Proteomes" id="UP000191901"/>
    </source>
</evidence>
<sequence length="99" mass="11248">MSHFEHYPVRAFIRHKAQVKLAQMLADEAEFDRNLLRDISATLLQPDVSPAVYEPCQSRSQAVAIEERTAAEIADTYCRIQRQLANPLVQQLNQLLKAG</sequence>
<reference evidence="1 2" key="1">
    <citation type="journal article" date="2016" name="Biochim. Biophys. Acta">
        <title>Characterization of red-shifted phycobilisomes isolated from the chlorophyll f-containing cyanobacterium Halomicronema hongdechloris.</title>
        <authorList>
            <person name="Li Y."/>
            <person name="Lin Y."/>
            <person name="Garvey C.J."/>
            <person name="Birch D."/>
            <person name="Corkery R.W."/>
            <person name="Loughlin P.C."/>
            <person name="Scheer H."/>
            <person name="Willows R.D."/>
            <person name="Chen M."/>
        </authorList>
    </citation>
    <scope>NUCLEOTIDE SEQUENCE [LARGE SCALE GENOMIC DNA]</scope>
    <source>
        <strain evidence="1 2">C2206</strain>
    </source>
</reference>
<protein>
    <submittedName>
        <fullName evidence="1">Uncharacterized protein</fullName>
    </submittedName>
</protein>
<proteinExistence type="predicted"/>
<dbReference type="KEGG" id="hhg:XM38_020190"/>
<name>A0A1Z3HL69_9CYAN</name>